<reference evidence="1 2" key="1">
    <citation type="submission" date="2016-07" db="EMBL/GenBank/DDBJ databases">
        <title>Pervasive Adenine N6-methylation of Active Genes in Fungi.</title>
        <authorList>
            <consortium name="DOE Joint Genome Institute"/>
            <person name="Mondo S.J."/>
            <person name="Dannebaum R.O."/>
            <person name="Kuo R.C."/>
            <person name="Labutti K."/>
            <person name="Haridas S."/>
            <person name="Kuo A."/>
            <person name="Salamov A."/>
            <person name="Ahrendt S.R."/>
            <person name="Lipzen A."/>
            <person name="Sullivan W."/>
            <person name="Andreopoulos W.B."/>
            <person name="Clum A."/>
            <person name="Lindquist E."/>
            <person name="Daum C."/>
            <person name="Ramamoorthy G.K."/>
            <person name="Gryganskyi A."/>
            <person name="Culley D."/>
            <person name="Magnuson J.K."/>
            <person name="James T.Y."/>
            <person name="O'Malley M.A."/>
            <person name="Stajich J.E."/>
            <person name="Spatafora J.W."/>
            <person name="Visel A."/>
            <person name="Grigoriev I.V."/>
        </authorList>
    </citation>
    <scope>NUCLEOTIDE SEQUENCE [LARGE SCALE GENOMIC DNA]</scope>
    <source>
        <strain evidence="1 2">12-1054</strain>
    </source>
</reference>
<comment type="caution">
    <text evidence="1">The sequence shown here is derived from an EMBL/GenBank/DDBJ whole genome shotgun (WGS) entry which is preliminary data.</text>
</comment>
<evidence type="ECO:0000313" key="1">
    <source>
        <dbReference type="EMBL" id="ORY84407.1"/>
    </source>
</evidence>
<sequence length="278" mass="31633">MPDADPGDTSETSTEYQFGLKHVGTVYQDIYLHLGSQIMAYSLVRTDVKPGRRNDEDSRRTVAFCSICRTDVAKSLWRDMYKNNHWWGHHARKRGNEGLFGRWTSKYPKDSWPFDEETFKMLETVPDETMDAKTWSRHAKKATRAIEFTADPVKSQEKPKRDEIEISSSVGHCEPQLKTPLDDQLLKVWMRTTEELRSMEPLEAWPALHSTGGITELLGAASKVLNPERLFIKGLRVPWTFGTPLLHQQGEPSPEETFISLLASVVSPPMVGLICFAP</sequence>
<dbReference type="AlphaFoldDB" id="A0A1Y2FLE9"/>
<protein>
    <submittedName>
        <fullName evidence="1">Uncharacterized protein</fullName>
    </submittedName>
</protein>
<dbReference type="Proteomes" id="UP000193685">
    <property type="component" value="Unassembled WGS sequence"/>
</dbReference>
<organism evidence="1 2">
    <name type="scientific">Protomyces lactucae-debilis</name>
    <dbReference type="NCBI Taxonomy" id="2754530"/>
    <lineage>
        <taxon>Eukaryota</taxon>
        <taxon>Fungi</taxon>
        <taxon>Dikarya</taxon>
        <taxon>Ascomycota</taxon>
        <taxon>Taphrinomycotina</taxon>
        <taxon>Taphrinomycetes</taxon>
        <taxon>Taphrinales</taxon>
        <taxon>Protomycetaceae</taxon>
        <taxon>Protomyces</taxon>
    </lineage>
</organism>
<keyword evidence="2" id="KW-1185">Reference proteome</keyword>
<dbReference type="GeneID" id="63787052"/>
<accession>A0A1Y2FLE9</accession>
<dbReference type="EMBL" id="MCFI01000006">
    <property type="protein sequence ID" value="ORY84407.1"/>
    <property type="molecule type" value="Genomic_DNA"/>
</dbReference>
<dbReference type="RefSeq" id="XP_040726425.1">
    <property type="nucleotide sequence ID" value="XM_040870453.1"/>
</dbReference>
<gene>
    <name evidence="1" type="ORF">BCR37DRAFT_386569</name>
</gene>
<evidence type="ECO:0000313" key="2">
    <source>
        <dbReference type="Proteomes" id="UP000193685"/>
    </source>
</evidence>
<name>A0A1Y2FLE9_PROLT</name>
<proteinExistence type="predicted"/>